<reference evidence="12 13" key="1">
    <citation type="submission" date="2019-01" db="EMBL/GenBank/DDBJ databases">
        <title>Coherence of Microcystis species and biogeography revealed through population genomics.</title>
        <authorList>
            <person name="Perez-Carrascal O.M."/>
            <person name="Terrat Y."/>
            <person name="Giani A."/>
            <person name="Fortin N."/>
            <person name="Tromas N."/>
            <person name="Shapiro B.J."/>
        </authorList>
    </citation>
    <scope>NUCLEOTIDE SEQUENCE [LARGE SCALE GENOMIC DNA]</scope>
    <source>
        <strain evidence="12">Mv_BB_P_19951000_S68D</strain>
    </source>
</reference>
<evidence type="ECO:0000313" key="13">
    <source>
        <dbReference type="Proteomes" id="UP000320674"/>
    </source>
</evidence>
<dbReference type="InterPro" id="IPR011009">
    <property type="entry name" value="Kinase-like_dom_sf"/>
</dbReference>
<sequence>MDSQLVNNRYQILKKLGEGGFGTTYLAEDTQMPSRRRCVIKQLKPLAHDPRIYQLIGERFQREAAILEDLGQKNEQIPQLYAYGEEQGQFYLVQEYIDGETLSTKVGNRGVLGDAAVRDILLKLLAVLVYVHDHRIVHRDIKPDNIILRRGDELPVLIDFGAVKETMGTVMTAAGNPTSSIVIGTPGFMPSEQSIGRPVYATDLYALGLTAIYLLTGKVPQELATDPLTGEIQWRDHAPGVSPSLALVLDKAIKSHYQERFPTAQAMQEALAPSSSRSTVLLPPSPPSTAVHPPAPQSRGGDWLKFGIVGGVMGLVLLAGFVYLQDQQQKAFEERLNQLQRQSPPGSPSPQPSPPASPESAPEASPENAPEASPENAPTVRVPSPYLPSPQPSPVELSPTPTPTPSRIEPEPSTSPYLDQADAISTVENLYYLVSNRQYDQAVQLFSPQLANQFNPKFFNQFERVTVENLQITSRTDAMINLRGENTYVYPDGTTQRELRSYTVRKTDQGSEIAASDFIKVIKFR</sequence>
<dbReference type="InterPro" id="IPR017441">
    <property type="entry name" value="Protein_kinase_ATP_BS"/>
</dbReference>
<dbReference type="Proteomes" id="UP000320674">
    <property type="component" value="Unassembled WGS sequence"/>
</dbReference>
<gene>
    <name evidence="12" type="ORF">EWV77_08655</name>
</gene>
<protein>
    <recommendedName>
        <fullName evidence="1">non-specific serine/threonine protein kinase</fullName>
        <ecNumber evidence="1">2.7.11.1</ecNumber>
    </recommendedName>
</protein>
<dbReference type="EC" id="2.7.11.1" evidence="1"/>
<evidence type="ECO:0000256" key="1">
    <source>
        <dbReference type="ARBA" id="ARBA00012513"/>
    </source>
</evidence>
<evidence type="ECO:0000256" key="5">
    <source>
        <dbReference type="ARBA" id="ARBA00022777"/>
    </source>
</evidence>
<feature type="region of interest" description="Disordered" evidence="10">
    <location>
        <begin position="337"/>
        <end position="418"/>
    </location>
</feature>
<feature type="compositionally biased region" description="Low complexity" evidence="10">
    <location>
        <begin position="358"/>
        <end position="378"/>
    </location>
</feature>
<dbReference type="PROSITE" id="PS50011">
    <property type="entry name" value="PROTEIN_KINASE_DOM"/>
    <property type="match status" value="1"/>
</dbReference>
<feature type="region of interest" description="Disordered" evidence="10">
    <location>
        <begin position="270"/>
        <end position="299"/>
    </location>
</feature>
<dbReference type="Gene3D" id="1.10.510.10">
    <property type="entry name" value="Transferase(Phosphotransferase) domain 1"/>
    <property type="match status" value="1"/>
</dbReference>
<organism evidence="12 13">
    <name type="scientific">Microcystis viridis Mv_BB_P_19951000_S68D</name>
    <dbReference type="NCBI Taxonomy" id="2486270"/>
    <lineage>
        <taxon>Bacteria</taxon>
        <taxon>Bacillati</taxon>
        <taxon>Cyanobacteriota</taxon>
        <taxon>Cyanophyceae</taxon>
        <taxon>Oscillatoriophycideae</taxon>
        <taxon>Chroococcales</taxon>
        <taxon>Microcystaceae</taxon>
        <taxon>Microcystis</taxon>
    </lineage>
</organism>
<evidence type="ECO:0000313" key="12">
    <source>
        <dbReference type="EMBL" id="TRU75326.1"/>
    </source>
</evidence>
<dbReference type="Pfam" id="PF00069">
    <property type="entry name" value="Pkinase"/>
    <property type="match status" value="1"/>
</dbReference>
<feature type="compositionally biased region" description="Pro residues" evidence="10">
    <location>
        <begin position="345"/>
        <end position="357"/>
    </location>
</feature>
<comment type="catalytic activity">
    <reaction evidence="7">
        <text>L-threonyl-[protein] + ATP = O-phospho-L-threonyl-[protein] + ADP + H(+)</text>
        <dbReference type="Rhea" id="RHEA:46608"/>
        <dbReference type="Rhea" id="RHEA-COMP:11060"/>
        <dbReference type="Rhea" id="RHEA-COMP:11605"/>
        <dbReference type="ChEBI" id="CHEBI:15378"/>
        <dbReference type="ChEBI" id="CHEBI:30013"/>
        <dbReference type="ChEBI" id="CHEBI:30616"/>
        <dbReference type="ChEBI" id="CHEBI:61977"/>
        <dbReference type="ChEBI" id="CHEBI:456216"/>
        <dbReference type="EC" id="2.7.11.1"/>
    </reaction>
</comment>
<name>A0A552HVT7_MICVR</name>
<accession>A0A552HVT7</accession>
<evidence type="ECO:0000256" key="6">
    <source>
        <dbReference type="ARBA" id="ARBA00022840"/>
    </source>
</evidence>
<dbReference type="PANTHER" id="PTHR24363:SF0">
    <property type="entry name" value="SERINE_THREONINE KINASE LIKE DOMAIN CONTAINING 1"/>
    <property type="match status" value="1"/>
</dbReference>
<evidence type="ECO:0000256" key="2">
    <source>
        <dbReference type="ARBA" id="ARBA00022527"/>
    </source>
</evidence>
<dbReference type="PANTHER" id="PTHR24363">
    <property type="entry name" value="SERINE/THREONINE PROTEIN KINASE"/>
    <property type="match status" value="1"/>
</dbReference>
<dbReference type="PROSITE" id="PS00107">
    <property type="entry name" value="PROTEIN_KINASE_ATP"/>
    <property type="match status" value="1"/>
</dbReference>
<dbReference type="SMART" id="SM00220">
    <property type="entry name" value="S_TKc"/>
    <property type="match status" value="1"/>
</dbReference>
<evidence type="ECO:0000256" key="9">
    <source>
        <dbReference type="PROSITE-ProRule" id="PRU10141"/>
    </source>
</evidence>
<feature type="compositionally biased region" description="Low complexity" evidence="10">
    <location>
        <begin position="273"/>
        <end position="292"/>
    </location>
</feature>
<dbReference type="GO" id="GO:0005524">
    <property type="term" value="F:ATP binding"/>
    <property type="evidence" value="ECO:0007669"/>
    <property type="project" value="UniProtKB-UniRule"/>
</dbReference>
<evidence type="ECO:0000256" key="4">
    <source>
        <dbReference type="ARBA" id="ARBA00022741"/>
    </source>
</evidence>
<evidence type="ECO:0000259" key="11">
    <source>
        <dbReference type="PROSITE" id="PS50011"/>
    </source>
</evidence>
<evidence type="ECO:0000256" key="10">
    <source>
        <dbReference type="SAM" id="MobiDB-lite"/>
    </source>
</evidence>
<keyword evidence="4 9" id="KW-0547">Nucleotide-binding</keyword>
<dbReference type="AlphaFoldDB" id="A0A552HVT7"/>
<keyword evidence="2 12" id="KW-0723">Serine/threonine-protein kinase</keyword>
<dbReference type="InterPro" id="IPR008271">
    <property type="entry name" value="Ser/Thr_kinase_AS"/>
</dbReference>
<dbReference type="CDD" id="cd14014">
    <property type="entry name" value="STKc_PknB_like"/>
    <property type="match status" value="1"/>
</dbReference>
<evidence type="ECO:0000256" key="8">
    <source>
        <dbReference type="ARBA" id="ARBA00048679"/>
    </source>
</evidence>
<evidence type="ECO:0000256" key="3">
    <source>
        <dbReference type="ARBA" id="ARBA00022679"/>
    </source>
</evidence>
<keyword evidence="6 9" id="KW-0067">ATP-binding</keyword>
<dbReference type="SUPFAM" id="SSF56112">
    <property type="entry name" value="Protein kinase-like (PK-like)"/>
    <property type="match status" value="1"/>
</dbReference>
<comment type="caution">
    <text evidence="12">The sequence shown here is derived from an EMBL/GenBank/DDBJ whole genome shotgun (WGS) entry which is preliminary data.</text>
</comment>
<evidence type="ECO:0000256" key="7">
    <source>
        <dbReference type="ARBA" id="ARBA00047899"/>
    </source>
</evidence>
<keyword evidence="3" id="KW-0808">Transferase</keyword>
<proteinExistence type="predicted"/>
<feature type="domain" description="Protein kinase" evidence="11">
    <location>
        <begin position="10"/>
        <end position="272"/>
    </location>
</feature>
<dbReference type="GO" id="GO:0004674">
    <property type="term" value="F:protein serine/threonine kinase activity"/>
    <property type="evidence" value="ECO:0007669"/>
    <property type="project" value="UniProtKB-KW"/>
</dbReference>
<dbReference type="InterPro" id="IPR000719">
    <property type="entry name" value="Prot_kinase_dom"/>
</dbReference>
<dbReference type="PROSITE" id="PS00108">
    <property type="entry name" value="PROTEIN_KINASE_ST"/>
    <property type="match status" value="1"/>
</dbReference>
<dbReference type="EMBL" id="SFAZ01000133">
    <property type="protein sequence ID" value="TRU75326.1"/>
    <property type="molecule type" value="Genomic_DNA"/>
</dbReference>
<keyword evidence="5 12" id="KW-0418">Kinase</keyword>
<feature type="binding site" evidence="9">
    <location>
        <position position="41"/>
    </location>
    <ligand>
        <name>ATP</name>
        <dbReference type="ChEBI" id="CHEBI:30616"/>
    </ligand>
</feature>
<comment type="catalytic activity">
    <reaction evidence="8">
        <text>L-seryl-[protein] + ATP = O-phospho-L-seryl-[protein] + ADP + H(+)</text>
        <dbReference type="Rhea" id="RHEA:17989"/>
        <dbReference type="Rhea" id="RHEA-COMP:9863"/>
        <dbReference type="Rhea" id="RHEA-COMP:11604"/>
        <dbReference type="ChEBI" id="CHEBI:15378"/>
        <dbReference type="ChEBI" id="CHEBI:29999"/>
        <dbReference type="ChEBI" id="CHEBI:30616"/>
        <dbReference type="ChEBI" id="CHEBI:83421"/>
        <dbReference type="ChEBI" id="CHEBI:456216"/>
        <dbReference type="EC" id="2.7.11.1"/>
    </reaction>
</comment>
<dbReference type="Gene3D" id="3.30.200.20">
    <property type="entry name" value="Phosphorylase Kinase, domain 1"/>
    <property type="match status" value="1"/>
</dbReference>